<comment type="catalytic activity">
    <reaction evidence="1">
        <text>S-ubiquitinyl-[E2 ubiquitin-conjugating enzyme]-L-cysteine + [acceptor protein]-L-lysine = [E2 ubiquitin-conjugating enzyme]-L-cysteine + N(6)-ubiquitinyl-[acceptor protein]-L-lysine.</text>
        <dbReference type="EC" id="2.3.2.27"/>
    </reaction>
</comment>
<accession>A0A6V7PIV3</accession>
<feature type="region of interest" description="Disordered" evidence="7">
    <location>
        <begin position="19"/>
        <end position="68"/>
    </location>
</feature>
<keyword evidence="4" id="KW-0808">Transferase</keyword>
<dbReference type="SUPFAM" id="SSF52402">
    <property type="entry name" value="Adenine nucleotide alpha hydrolases-like"/>
    <property type="match status" value="1"/>
</dbReference>
<dbReference type="SMART" id="SM00504">
    <property type="entry name" value="Ubox"/>
    <property type="match status" value="1"/>
</dbReference>
<dbReference type="SUPFAM" id="SSF56112">
    <property type="entry name" value="Protein kinase-like (PK-like)"/>
    <property type="match status" value="1"/>
</dbReference>
<dbReference type="InterPro" id="IPR001245">
    <property type="entry name" value="Ser-Thr/Tyr_kinase_cat_dom"/>
</dbReference>
<dbReference type="Gene3D" id="3.30.200.20">
    <property type="entry name" value="Phosphorylase Kinase, domain 1"/>
    <property type="match status" value="1"/>
</dbReference>
<dbReference type="UniPathway" id="UPA00143"/>
<dbReference type="InterPro" id="IPR051348">
    <property type="entry name" value="U-box_ubiquitin_ligases"/>
</dbReference>
<dbReference type="GO" id="GO:0061630">
    <property type="term" value="F:ubiquitin protein ligase activity"/>
    <property type="evidence" value="ECO:0007669"/>
    <property type="project" value="UniProtKB-EC"/>
</dbReference>
<keyword evidence="6" id="KW-0175">Coiled coil</keyword>
<dbReference type="Gene3D" id="1.10.510.10">
    <property type="entry name" value="Transferase(Phosphotransferase) domain 1"/>
    <property type="match status" value="1"/>
</dbReference>
<dbReference type="InterPro" id="IPR013083">
    <property type="entry name" value="Znf_RING/FYVE/PHD"/>
</dbReference>
<feature type="domain" description="U-box" evidence="9">
    <location>
        <begin position="828"/>
        <end position="900"/>
    </location>
</feature>
<dbReference type="InterPro" id="IPR011009">
    <property type="entry name" value="Kinase-like_dom_sf"/>
</dbReference>
<dbReference type="GO" id="GO:0016567">
    <property type="term" value="P:protein ubiquitination"/>
    <property type="evidence" value="ECO:0007669"/>
    <property type="project" value="UniProtKB-UniPathway"/>
</dbReference>
<evidence type="ECO:0000259" key="8">
    <source>
        <dbReference type="PROSITE" id="PS50011"/>
    </source>
</evidence>
<feature type="region of interest" description="Disordered" evidence="7">
    <location>
        <begin position="285"/>
        <end position="305"/>
    </location>
</feature>
<protein>
    <recommendedName>
        <fullName evidence="3">RING-type E3 ubiquitin transferase</fullName>
        <ecNumber evidence="3">2.3.2.27</ecNumber>
    </recommendedName>
</protein>
<dbReference type="InterPro" id="IPR000719">
    <property type="entry name" value="Prot_kinase_dom"/>
</dbReference>
<organism evidence="10">
    <name type="scientific">Ananas comosus var. bracteatus</name>
    <name type="common">red pineapple</name>
    <dbReference type="NCBI Taxonomy" id="296719"/>
    <lineage>
        <taxon>Eukaryota</taxon>
        <taxon>Viridiplantae</taxon>
        <taxon>Streptophyta</taxon>
        <taxon>Embryophyta</taxon>
        <taxon>Tracheophyta</taxon>
        <taxon>Spermatophyta</taxon>
        <taxon>Magnoliopsida</taxon>
        <taxon>Liliopsida</taxon>
        <taxon>Poales</taxon>
        <taxon>Bromeliaceae</taxon>
        <taxon>Bromelioideae</taxon>
        <taxon>Ananas</taxon>
    </lineage>
</organism>
<dbReference type="InterPro" id="IPR014729">
    <property type="entry name" value="Rossmann-like_a/b/a_fold"/>
</dbReference>
<evidence type="ECO:0000256" key="4">
    <source>
        <dbReference type="ARBA" id="ARBA00022679"/>
    </source>
</evidence>
<evidence type="ECO:0000256" key="3">
    <source>
        <dbReference type="ARBA" id="ARBA00012483"/>
    </source>
</evidence>
<dbReference type="GO" id="GO:0004672">
    <property type="term" value="F:protein kinase activity"/>
    <property type="evidence" value="ECO:0007669"/>
    <property type="project" value="InterPro"/>
</dbReference>
<dbReference type="GO" id="GO:0005524">
    <property type="term" value="F:ATP binding"/>
    <property type="evidence" value="ECO:0007669"/>
    <property type="project" value="InterPro"/>
</dbReference>
<dbReference type="PANTHER" id="PTHR45647:SF94">
    <property type="entry name" value="OS02G0822900 PROTEIN"/>
    <property type="match status" value="1"/>
</dbReference>
<dbReference type="Gene3D" id="3.30.40.10">
    <property type="entry name" value="Zinc/RING finger domain, C3HC4 (zinc finger)"/>
    <property type="match status" value="1"/>
</dbReference>
<dbReference type="PROSITE" id="PS50011">
    <property type="entry name" value="PROTEIN_KINASE_DOM"/>
    <property type="match status" value="1"/>
</dbReference>
<evidence type="ECO:0000256" key="2">
    <source>
        <dbReference type="ARBA" id="ARBA00004906"/>
    </source>
</evidence>
<dbReference type="EMBL" id="LR862148">
    <property type="protein sequence ID" value="CAD1830764.1"/>
    <property type="molecule type" value="Genomic_DNA"/>
</dbReference>
<evidence type="ECO:0000256" key="5">
    <source>
        <dbReference type="ARBA" id="ARBA00022786"/>
    </source>
</evidence>
<dbReference type="AlphaFoldDB" id="A0A6V7PIV3"/>
<evidence type="ECO:0000259" key="9">
    <source>
        <dbReference type="PROSITE" id="PS51698"/>
    </source>
</evidence>
<dbReference type="SUPFAM" id="SSF57850">
    <property type="entry name" value="RING/U-box"/>
    <property type="match status" value="1"/>
</dbReference>
<feature type="compositionally biased region" description="Low complexity" evidence="7">
    <location>
        <begin position="27"/>
        <end position="38"/>
    </location>
</feature>
<dbReference type="CDD" id="cd01989">
    <property type="entry name" value="USP_STK_Ubox_N"/>
    <property type="match status" value="1"/>
</dbReference>
<name>A0A6V7PIV3_ANACO</name>
<comment type="pathway">
    <text evidence="2">Protein modification; protein ubiquitination.</text>
</comment>
<dbReference type="EC" id="2.3.2.27" evidence="3"/>
<feature type="region of interest" description="Disordered" evidence="7">
    <location>
        <begin position="318"/>
        <end position="338"/>
    </location>
</feature>
<reference evidence="10" key="1">
    <citation type="submission" date="2020-07" db="EMBL/GenBank/DDBJ databases">
        <authorList>
            <person name="Lin J."/>
        </authorList>
    </citation>
    <scope>NUCLEOTIDE SEQUENCE</scope>
</reference>
<dbReference type="PROSITE" id="PS51698">
    <property type="entry name" value="U_BOX"/>
    <property type="match status" value="1"/>
</dbReference>
<evidence type="ECO:0000256" key="6">
    <source>
        <dbReference type="SAM" id="Coils"/>
    </source>
</evidence>
<evidence type="ECO:0000256" key="1">
    <source>
        <dbReference type="ARBA" id="ARBA00000900"/>
    </source>
</evidence>
<proteinExistence type="predicted"/>
<dbReference type="Pfam" id="PF04564">
    <property type="entry name" value="U-box"/>
    <property type="match status" value="1"/>
</dbReference>
<dbReference type="Gene3D" id="3.40.50.620">
    <property type="entry name" value="HUPs"/>
    <property type="match status" value="1"/>
</dbReference>
<sequence length="900" mass="100910">MALLSCAVPVTPLQPEMERRFLRAGSERSVGSGRSSSSCGGGGGSVLREEAEEEEVSVRDGGGEEEEEEVYVAVGKEVKEGRANLMWVLRNISPSTKIVVVHVHRPAMKINILGAWFPVSQLQEQEVIAYRLIEKEKMNKNMEEFLDICASQKVKAEKIVIEEDDIAKSIVELIAQHGIAKLVMGAAADKHYSRRMKSPKSKTAQTVQQQADPSCKILFVCKGNLICTREVGERSYRAESSTSSTSPWTSVSTRISEQFKSTSVEQGKCESSTMQEAFHARLRLANSTSSGEADQWNEESRRFQASNHQLISSEIEEHSNAGPSLINKDAGNKAGSTGLPSPYEYEEDLQASFPFDYSEDIEVDQESSEKLRDAFMELENLKREAHEESWQRQKAERDLVEASRKVKEAENLFMKEVRQNKEIEERLEREKGEFEEDKQQLSQIHDQLKKANEQRLALELQIRDSECVIEDFEGKLSEAYRTLGTLRDENRDRQRERNVRDIFQGEAEEPSSSSRDGVIANFAVFTYSELKQATNNFDESLKIGDGGRGSVYKGFLRSTTVAVKMLNSKGESEFNQEVEILSKVRHPNLAALVGACREARALVYEFVPDGNLEDRLRCARQSPPLAWQARMRIASEICAALIFLHSQKPKPIVHGNLKPENVLLDANHATKLADLLVVSSNTADGTVLPLRRGRGAAYVDPNYLATGTLTPQCDVYSFGVILLRLLTGRGAHRIAEAVREGLDRGDQLIREVLDKTAGDWPAERAKEVAELGLRCCDLRRSRRPDLGKDVWRVLEPVLNVASLSARLSFSSLSSSRWSFRSDSDGNCSAPSYFLCPIFQEIMKDPQIAADGFTYEGEAIRGWLQCRHDTSPVTNLKLTSSELIPNHALRSAIYEWLQKHR</sequence>
<gene>
    <name evidence="10" type="ORF">CB5_LOCUS13975</name>
</gene>
<dbReference type="PANTHER" id="PTHR45647">
    <property type="entry name" value="OS02G0152300 PROTEIN"/>
    <property type="match status" value="1"/>
</dbReference>
<evidence type="ECO:0000313" key="10">
    <source>
        <dbReference type="EMBL" id="CAD1830764.1"/>
    </source>
</evidence>
<evidence type="ECO:0000256" key="7">
    <source>
        <dbReference type="SAM" id="MobiDB-lite"/>
    </source>
</evidence>
<dbReference type="CDD" id="cd16655">
    <property type="entry name" value="RING-Ubox_WDSUB1-like"/>
    <property type="match status" value="1"/>
</dbReference>
<keyword evidence="5" id="KW-0833">Ubl conjugation pathway</keyword>
<feature type="domain" description="Protein kinase" evidence="8">
    <location>
        <begin position="537"/>
        <end position="798"/>
    </location>
</feature>
<dbReference type="Pfam" id="PF07714">
    <property type="entry name" value="PK_Tyr_Ser-Thr"/>
    <property type="match status" value="1"/>
</dbReference>
<dbReference type="InterPro" id="IPR003613">
    <property type="entry name" value="Ubox_domain"/>
</dbReference>
<feature type="coiled-coil region" evidence="6">
    <location>
        <begin position="364"/>
        <end position="468"/>
    </location>
</feature>